<accession>A0A4R1NT68</accession>
<protein>
    <submittedName>
        <fullName evidence="1">Pectate lyase-like protein</fullName>
    </submittedName>
</protein>
<evidence type="ECO:0000313" key="2">
    <source>
        <dbReference type="Proteomes" id="UP000295673"/>
    </source>
</evidence>
<dbReference type="AlphaFoldDB" id="A0A4R1NT68"/>
<dbReference type="EMBL" id="SMGR01000001">
    <property type="protein sequence ID" value="TCL08468.1"/>
    <property type="molecule type" value="Genomic_DNA"/>
</dbReference>
<dbReference type="InterPro" id="IPR012334">
    <property type="entry name" value="Pectin_lyas_fold"/>
</dbReference>
<reference evidence="1 2" key="1">
    <citation type="submission" date="2019-03" db="EMBL/GenBank/DDBJ databases">
        <title>Genomic Encyclopedia of Archaeal and Bacterial Type Strains, Phase II (KMG-II): from individual species to whole genera.</title>
        <authorList>
            <person name="Goeker M."/>
        </authorList>
    </citation>
    <scope>NUCLEOTIDE SEQUENCE [LARGE SCALE GENOMIC DNA]</scope>
    <source>
        <strain evidence="1 2">DSM 26433</strain>
    </source>
</reference>
<dbReference type="RefSeq" id="WP_132858594.1">
    <property type="nucleotide sequence ID" value="NZ_SMGR01000001.1"/>
</dbReference>
<proteinExistence type="predicted"/>
<dbReference type="InterPro" id="IPR011050">
    <property type="entry name" value="Pectin_lyase_fold/virulence"/>
</dbReference>
<keyword evidence="1" id="KW-0456">Lyase</keyword>
<evidence type="ECO:0000313" key="1">
    <source>
        <dbReference type="EMBL" id="TCL08468.1"/>
    </source>
</evidence>
<gene>
    <name evidence="1" type="ORF">BXY66_0505</name>
</gene>
<comment type="caution">
    <text evidence="1">The sequence shown here is derived from an EMBL/GenBank/DDBJ whole genome shotgun (WGS) entry which is preliminary data.</text>
</comment>
<dbReference type="OrthoDB" id="7749009at2"/>
<organism evidence="1 2">
    <name type="scientific">Shimia isoporae</name>
    <dbReference type="NCBI Taxonomy" id="647720"/>
    <lineage>
        <taxon>Bacteria</taxon>
        <taxon>Pseudomonadati</taxon>
        <taxon>Pseudomonadota</taxon>
        <taxon>Alphaproteobacteria</taxon>
        <taxon>Rhodobacterales</taxon>
        <taxon>Roseobacteraceae</taxon>
    </lineage>
</organism>
<name>A0A4R1NT68_9RHOB</name>
<dbReference type="Proteomes" id="UP000295673">
    <property type="component" value="Unassembled WGS sequence"/>
</dbReference>
<dbReference type="Gene3D" id="2.160.20.10">
    <property type="entry name" value="Single-stranded right-handed beta-helix, Pectin lyase-like"/>
    <property type="match status" value="1"/>
</dbReference>
<keyword evidence="2" id="KW-1185">Reference proteome</keyword>
<dbReference type="GO" id="GO:0016829">
    <property type="term" value="F:lyase activity"/>
    <property type="evidence" value="ECO:0007669"/>
    <property type="project" value="UniProtKB-KW"/>
</dbReference>
<sequence>MNKAITEGLALMPPPFAQGLGTWSSGDGTQGSDTYAGASNAVFVPSDSDFGGCLEMLKTQSTQRLRNMAQTPIFPGCYLRITARVKAISGNRPTVRIAGYAATAGGAHVNGLTEVGPSTVLTGYGSVVEVSAIVGSGVRGGVDMVWGATPAYGHFGLDLTGASGGVVRIDDIVIEDITSAFHRDMMNWVDVRDFGAVGDGSTDNATAFEAADAAADGKRVLVPEGVYYLGDSVTFQNPVEFEGTVTMGVGSIFSLTKNFDLPSYINAFGDEEMAFKKAFQSLLNNSDHESLDLGGRRITITEPIDLQAAVPNRGSYAQRRHIANGQFYVTGDSAWQPDVVTSQATYSPSEGRTLRNVVNVANIQVGSLVTGNGVGREVYVREVDIPTQEVTLSQPLYDAAGTQNFTFTRFKYILDFSGFSKVSAFSISDVELQCNSKANGILLSPSGVAFHFRDSYITRPKHRGISSCGEGCQGLLVDRCQFITNEGGTPSQDRVSVAINCNANDFKLRNNRASQFRHFAVIGGENAMVTGNHFFQGDDEPDGVRTAGIVFAQGFISATFDGNYVDNCFLEWSNEYDSEPDFTGGFSFGSLSITDNVFLSGDVAPWFGYIVIKPHGADHFITGLNVTGNKFRSINGTIDRVDRVDTSFSNLDMSKGKNILFAGNTFHNVVTAAHSPLRVKHDQNTHQSTWTVRTEGKLPFGGRARGVDALVPTSKLKNTSNVTVYDMPNVLLEQGSDGSEVDLRWANNYAGDMTVVVRMD</sequence>
<dbReference type="SUPFAM" id="SSF51126">
    <property type="entry name" value="Pectin lyase-like"/>
    <property type="match status" value="1"/>
</dbReference>